<dbReference type="InterPro" id="IPR011008">
    <property type="entry name" value="Dimeric_a/b-barrel"/>
</dbReference>
<feature type="domain" description="ABM" evidence="1">
    <location>
        <begin position="16"/>
        <end position="89"/>
    </location>
</feature>
<keyword evidence="2" id="KW-0503">Monooxygenase</keyword>
<organism evidence="2 3">
    <name type="scientific">Brevundimonas olei</name>
    <dbReference type="NCBI Taxonomy" id="657642"/>
    <lineage>
        <taxon>Bacteria</taxon>
        <taxon>Pseudomonadati</taxon>
        <taxon>Pseudomonadota</taxon>
        <taxon>Alphaproteobacteria</taxon>
        <taxon>Caulobacterales</taxon>
        <taxon>Caulobacteraceae</taxon>
        <taxon>Brevundimonas</taxon>
    </lineage>
</organism>
<dbReference type="GO" id="GO:0004497">
    <property type="term" value="F:monooxygenase activity"/>
    <property type="evidence" value="ECO:0007669"/>
    <property type="project" value="UniProtKB-KW"/>
</dbReference>
<dbReference type="InterPro" id="IPR007138">
    <property type="entry name" value="ABM_dom"/>
</dbReference>
<gene>
    <name evidence="2" type="ORF">V8J38_06370</name>
</gene>
<accession>A0ABZ2IMA9</accession>
<dbReference type="Proteomes" id="UP001363460">
    <property type="component" value="Chromosome"/>
</dbReference>
<dbReference type="SUPFAM" id="SSF54909">
    <property type="entry name" value="Dimeric alpha+beta barrel"/>
    <property type="match status" value="1"/>
</dbReference>
<dbReference type="Gene3D" id="3.30.70.100">
    <property type="match status" value="1"/>
</dbReference>
<name>A0ABZ2IMA9_9CAUL</name>
<evidence type="ECO:0000313" key="3">
    <source>
        <dbReference type="Proteomes" id="UP001363460"/>
    </source>
</evidence>
<sequence>MPSSADIQADAPPEDPIVLINVFKCNAPHLDELMEHLAALVRIQTALPGFVSATLHRGLNGRVAANHAVWASAGAWKAMTRHPQVVAAMGPILAIATFEPHLYEPGEVIQA</sequence>
<evidence type="ECO:0000313" key="2">
    <source>
        <dbReference type="EMBL" id="WWT56060.1"/>
    </source>
</evidence>
<dbReference type="EMBL" id="CP146369">
    <property type="protein sequence ID" value="WWT56060.1"/>
    <property type="molecule type" value="Genomic_DNA"/>
</dbReference>
<protein>
    <submittedName>
        <fullName evidence="2">Antibiotic biosynthesis monooxygenase family protein</fullName>
    </submittedName>
</protein>
<proteinExistence type="predicted"/>
<reference evidence="2 3" key="1">
    <citation type="submission" date="2024-02" db="EMBL/GenBank/DDBJ databases">
        <title>Distribution and functional of Brevundimonas-related endobacteria within Verticillium dahliae.</title>
        <authorList>
            <person name="Zeng H."/>
        </authorList>
    </citation>
    <scope>NUCLEOTIDE SEQUENCE [LARGE SCALE GENOMIC DNA]</scope>
    <source>
        <strain evidence="2 3">TRM 44200</strain>
    </source>
</reference>
<dbReference type="RefSeq" id="WP_291776296.1">
    <property type="nucleotide sequence ID" value="NZ_CP146369.1"/>
</dbReference>
<evidence type="ECO:0000259" key="1">
    <source>
        <dbReference type="Pfam" id="PF03992"/>
    </source>
</evidence>
<keyword evidence="3" id="KW-1185">Reference proteome</keyword>
<dbReference type="Pfam" id="PF03992">
    <property type="entry name" value="ABM"/>
    <property type="match status" value="1"/>
</dbReference>
<keyword evidence="2" id="KW-0560">Oxidoreductase</keyword>